<dbReference type="InterPro" id="IPR000160">
    <property type="entry name" value="GGDEF_dom"/>
</dbReference>
<feature type="domain" description="CHASE" evidence="6">
    <location>
        <begin position="109"/>
        <end position="246"/>
    </location>
</feature>
<protein>
    <submittedName>
        <fullName evidence="8">Sensor domain-containing diguanylate cyclase</fullName>
    </submittedName>
</protein>
<dbReference type="PANTHER" id="PTHR46663">
    <property type="entry name" value="DIGUANYLATE CYCLASE DGCT-RELATED"/>
    <property type="match status" value="1"/>
</dbReference>
<dbReference type="PROSITE" id="PS51257">
    <property type="entry name" value="PROKAR_LIPOPROTEIN"/>
    <property type="match status" value="1"/>
</dbReference>
<dbReference type="Gene3D" id="3.30.70.270">
    <property type="match status" value="1"/>
</dbReference>
<dbReference type="InterPro" id="IPR042240">
    <property type="entry name" value="CHASE_sf"/>
</dbReference>
<dbReference type="InterPro" id="IPR043128">
    <property type="entry name" value="Rev_trsase/Diguanyl_cyclase"/>
</dbReference>
<dbReference type="InterPro" id="IPR052163">
    <property type="entry name" value="DGC-Regulatory_Protein"/>
</dbReference>
<dbReference type="Pfam" id="PF03924">
    <property type="entry name" value="CHASE"/>
    <property type="match status" value="1"/>
</dbReference>
<evidence type="ECO:0000259" key="6">
    <source>
        <dbReference type="PROSITE" id="PS50839"/>
    </source>
</evidence>
<dbReference type="Pfam" id="PF00990">
    <property type="entry name" value="GGDEF"/>
    <property type="match status" value="1"/>
</dbReference>
<dbReference type="Gene3D" id="3.30.450.350">
    <property type="entry name" value="CHASE domain"/>
    <property type="match status" value="1"/>
</dbReference>
<keyword evidence="4 5" id="KW-0472">Membrane</keyword>
<evidence type="ECO:0000313" key="8">
    <source>
        <dbReference type="EMBL" id="AXY02621.1"/>
    </source>
</evidence>
<dbReference type="Proteomes" id="UP000262832">
    <property type="component" value="Chromosome II"/>
</dbReference>
<evidence type="ECO:0000256" key="2">
    <source>
        <dbReference type="ARBA" id="ARBA00022692"/>
    </source>
</evidence>
<dbReference type="CDD" id="cd01949">
    <property type="entry name" value="GGDEF"/>
    <property type="match status" value="1"/>
</dbReference>
<evidence type="ECO:0000256" key="5">
    <source>
        <dbReference type="SAM" id="Phobius"/>
    </source>
</evidence>
<dbReference type="InterPro" id="IPR006189">
    <property type="entry name" value="CHASE_dom"/>
</dbReference>
<dbReference type="SMART" id="SM00267">
    <property type="entry name" value="GGDEF"/>
    <property type="match status" value="1"/>
</dbReference>
<dbReference type="RefSeq" id="WP_128812533.1">
    <property type="nucleotide sequence ID" value="NZ_CP032094.1"/>
</dbReference>
<name>A0ABM6YXN0_9VIBR</name>
<evidence type="ECO:0000313" key="9">
    <source>
        <dbReference type="Proteomes" id="UP000262832"/>
    </source>
</evidence>
<evidence type="ECO:0000256" key="4">
    <source>
        <dbReference type="ARBA" id="ARBA00023136"/>
    </source>
</evidence>
<dbReference type="SMART" id="SM01079">
    <property type="entry name" value="CHASE"/>
    <property type="match status" value="1"/>
</dbReference>
<keyword evidence="3 5" id="KW-1133">Transmembrane helix</keyword>
<dbReference type="EMBL" id="CP032094">
    <property type="protein sequence ID" value="AXY02621.1"/>
    <property type="molecule type" value="Genomic_DNA"/>
</dbReference>
<feature type="domain" description="GGDEF" evidence="7">
    <location>
        <begin position="326"/>
        <end position="451"/>
    </location>
</feature>
<comment type="subcellular location">
    <subcellularLocation>
        <location evidence="1">Membrane</location>
    </subcellularLocation>
</comment>
<feature type="transmembrane region" description="Helical" evidence="5">
    <location>
        <begin position="267"/>
        <end position="287"/>
    </location>
</feature>
<keyword evidence="2 5" id="KW-0812">Transmembrane</keyword>
<evidence type="ECO:0000256" key="3">
    <source>
        <dbReference type="ARBA" id="ARBA00022989"/>
    </source>
</evidence>
<dbReference type="PROSITE" id="PS50839">
    <property type="entry name" value="CHASE"/>
    <property type="match status" value="1"/>
</dbReference>
<proteinExistence type="predicted"/>
<gene>
    <name evidence="8" type="ORF">D1115_16450</name>
</gene>
<evidence type="ECO:0000259" key="7">
    <source>
        <dbReference type="PROSITE" id="PS50887"/>
    </source>
</evidence>
<dbReference type="PANTHER" id="PTHR46663:SF2">
    <property type="entry name" value="GGDEF DOMAIN-CONTAINING PROTEIN"/>
    <property type="match status" value="1"/>
</dbReference>
<dbReference type="NCBIfam" id="TIGR00254">
    <property type="entry name" value="GGDEF"/>
    <property type="match status" value="1"/>
</dbReference>
<accession>A0ABM6YXN0</accession>
<dbReference type="PROSITE" id="PS50887">
    <property type="entry name" value="GGDEF"/>
    <property type="match status" value="1"/>
</dbReference>
<sequence>MSYTPKKQRYFVLFFFIFLVACVAITELLHQNLNLLRQQHAQVQAKNQLAILASNLEASVMADIYKVSTLATIIPLLSARDQSKLDMVVNQTLEKGRHITSIGIAPNDVITHVYPLQGNERAIGLNYRSSPQQWAQVQKAKEIEGIFIAGPVTLTQGGFGLIVRVPIFTDSPKNAHYWGMVSATIDFNALLEDTGIREFSQAYHVVLRGYDSSGLLGEVFFGQLQPNETVRIKERVNFPYGGWSMEVHSSSEFERGVPWYIVNVSRLVGYSILLVISIAMLVIYRLYRVANDRALHDELTHLPNRRYFMQTLNQQFEIAKRYKKRYSFALINVDLNKFKAVNDNYGHSAGDGVLIACAQRIKKSLRRSDTVARVGGDEFLILIHNPVTEANVKLLVDKLKQEVFSEPVVYGNGHIRFNASLGYAMFHPSIASPEAMLKVADEWMYADKRRS</sequence>
<keyword evidence="9" id="KW-1185">Reference proteome</keyword>
<evidence type="ECO:0000256" key="1">
    <source>
        <dbReference type="ARBA" id="ARBA00004370"/>
    </source>
</evidence>
<dbReference type="SUPFAM" id="SSF55073">
    <property type="entry name" value="Nucleotide cyclase"/>
    <property type="match status" value="1"/>
</dbReference>
<organism evidence="8 9">
    <name type="scientific">Vibrio alfacsensis</name>
    <dbReference type="NCBI Taxonomy" id="1074311"/>
    <lineage>
        <taxon>Bacteria</taxon>
        <taxon>Pseudomonadati</taxon>
        <taxon>Pseudomonadota</taxon>
        <taxon>Gammaproteobacteria</taxon>
        <taxon>Vibrionales</taxon>
        <taxon>Vibrionaceae</taxon>
        <taxon>Vibrio</taxon>
    </lineage>
</organism>
<dbReference type="InterPro" id="IPR029787">
    <property type="entry name" value="Nucleotide_cyclase"/>
</dbReference>
<reference evidence="8 9" key="1">
    <citation type="submission" date="2018-08" db="EMBL/GenBank/DDBJ databases">
        <title>Genomic taxonomy of the Vibrionaceae family.</title>
        <authorList>
            <person name="Gomez-Gil B."/>
            <person name="Tanaka M."/>
            <person name="Sawabe T."/>
            <person name="Enciso-Ibarra K."/>
        </authorList>
    </citation>
    <scope>NUCLEOTIDE SEQUENCE [LARGE SCALE GENOMIC DNA]</scope>
    <source>
        <strain evidence="8 9">CAIM 1831</strain>
    </source>
</reference>